<comment type="caution">
    <text evidence="1">The sequence shown here is derived from an EMBL/GenBank/DDBJ whole genome shotgun (WGS) entry which is preliminary data.</text>
</comment>
<evidence type="ECO:0000313" key="1">
    <source>
        <dbReference type="EMBL" id="RAS22344.1"/>
    </source>
</evidence>
<dbReference type="AlphaFoldDB" id="A0A329BTA8"/>
<dbReference type="InterPro" id="IPR038156">
    <property type="entry name" value="PCS_N_sf"/>
</dbReference>
<accession>A0A329BTA8</accession>
<reference evidence="1 2" key="1">
    <citation type="submission" date="2018-06" db="EMBL/GenBank/DDBJ databases">
        <title>Genomic Encyclopedia of Type Strains, Phase III (KMG-III): the genomes of soil and plant-associated and newly described type strains.</title>
        <authorList>
            <person name="Whitman W."/>
        </authorList>
    </citation>
    <scope>NUCLEOTIDE SEQUENCE [LARGE SCALE GENOMIC DNA]</scope>
    <source>
        <strain evidence="1 2">LMG 23644</strain>
    </source>
</reference>
<dbReference type="Proteomes" id="UP000248918">
    <property type="component" value="Unassembled WGS sequence"/>
</dbReference>
<sequence length="90" mass="9811">MQKPVAPSSLQTSTQGDGMVMLKLLIPLNGFRWRRILPHLAVEHGEHIVARDRYPAVWVPVAQLYAAALAVDDLSGLSRGGLGLVGRRQS</sequence>
<dbReference type="Gene3D" id="3.90.70.30">
    <property type="entry name" value="Phytochelatin synthase, N-terminal domain"/>
    <property type="match status" value="1"/>
</dbReference>
<name>A0A329BTA8_9BURK</name>
<organism evidence="1 2">
    <name type="scientific">Paraburkholderia bryophila</name>
    <dbReference type="NCBI Taxonomy" id="420952"/>
    <lineage>
        <taxon>Bacteria</taxon>
        <taxon>Pseudomonadati</taxon>
        <taxon>Pseudomonadota</taxon>
        <taxon>Betaproteobacteria</taxon>
        <taxon>Burkholderiales</taxon>
        <taxon>Burkholderiaceae</taxon>
        <taxon>Paraburkholderia</taxon>
    </lineage>
</organism>
<proteinExistence type="predicted"/>
<protein>
    <submittedName>
        <fullName evidence="1">Phytochelatin synthase</fullName>
    </submittedName>
</protein>
<gene>
    <name evidence="1" type="ORF">BX591_12454</name>
</gene>
<evidence type="ECO:0000313" key="2">
    <source>
        <dbReference type="Proteomes" id="UP000248918"/>
    </source>
</evidence>
<dbReference type="EMBL" id="QLTK01000024">
    <property type="protein sequence ID" value="RAS22344.1"/>
    <property type="molecule type" value="Genomic_DNA"/>
</dbReference>